<keyword evidence="1" id="KW-0812">Transmembrane</keyword>
<organism evidence="2 3">
    <name type="scientific">Clostridium botulinum</name>
    <dbReference type="NCBI Taxonomy" id="1491"/>
    <lineage>
        <taxon>Bacteria</taxon>
        <taxon>Bacillati</taxon>
        <taxon>Bacillota</taxon>
        <taxon>Clostridia</taxon>
        <taxon>Eubacteriales</taxon>
        <taxon>Clostridiaceae</taxon>
        <taxon>Clostridium</taxon>
    </lineage>
</organism>
<evidence type="ECO:0000313" key="2">
    <source>
        <dbReference type="EMBL" id="KOA84234.1"/>
    </source>
</evidence>
<comment type="caution">
    <text evidence="2">The sequence shown here is derived from an EMBL/GenBank/DDBJ whole genome shotgun (WGS) entry which is preliminary data.</text>
</comment>
<keyword evidence="1" id="KW-0472">Membrane</keyword>
<dbReference type="EMBL" id="LGVR01000070">
    <property type="protein sequence ID" value="KOA84234.1"/>
    <property type="molecule type" value="Genomic_DNA"/>
</dbReference>
<proteinExistence type="predicted"/>
<gene>
    <name evidence="2" type="ORF">ADU74_11450</name>
</gene>
<keyword evidence="1" id="KW-1133">Transmembrane helix</keyword>
<dbReference type="RefSeq" id="WP_013726785.1">
    <property type="nucleotide sequence ID" value="NZ_LGVO01000010.1"/>
</dbReference>
<sequence>MSNSLKKSVKGNIKKVITGLIFISIIIFGIAFIKNYRTNEYIIIKTMSQAQEIAIRGEYEDYTMSKNMLKDLFKDYLLGDISKNTYEPQNKLNSILYKNEYMKAKELYLKYDKLQQKCTNSNKGKK</sequence>
<accession>A0A9Q1ZCE0</accession>
<evidence type="ECO:0000313" key="3">
    <source>
        <dbReference type="Proteomes" id="UP000037540"/>
    </source>
</evidence>
<protein>
    <submittedName>
        <fullName evidence="2">Uncharacterized protein</fullName>
    </submittedName>
</protein>
<feature type="transmembrane region" description="Helical" evidence="1">
    <location>
        <begin position="12"/>
        <end position="33"/>
    </location>
</feature>
<dbReference type="AlphaFoldDB" id="A0A9Q1ZCE0"/>
<evidence type="ECO:0000256" key="1">
    <source>
        <dbReference type="SAM" id="Phobius"/>
    </source>
</evidence>
<reference evidence="2 3" key="1">
    <citation type="submission" date="2015-07" db="EMBL/GenBank/DDBJ databases">
        <title>Draft genome sequences of 17 French Clostridium botulinum group III.</title>
        <authorList>
            <person name="Woudstra C."/>
            <person name="Le Marechal C."/>
            <person name="Souillard R."/>
            <person name="Bayon-Auboyer M.-H."/>
            <person name="Dessouter D."/>
            <person name="Fach P."/>
        </authorList>
    </citation>
    <scope>NUCLEOTIDE SEQUENCE [LARGE SCALE GENOMIC DNA]</scope>
    <source>
        <strain evidence="2 3">12LNRI-CD</strain>
    </source>
</reference>
<dbReference type="Proteomes" id="UP000037540">
    <property type="component" value="Unassembled WGS sequence"/>
</dbReference>
<name>A0A9Q1ZCE0_CLOBO</name>